<gene>
    <name evidence="2" type="ORF">MG292_10750</name>
</gene>
<sequence>MKNNISKGVFTELVEEFGKKSSFDMFMELDDILKITTDGQKIIRSTGSSVEANHINSSIRNKVNNRFVDIKQEYGRIIRSQEFRQILDKLVALETEMIQSRCFLNIDVKLGITKRVIKSGEKVEYVIARAPFYRPGYVRSELTVYMGGIQELGNDLDKLRNDKKFMSNAYEELRDAMIKEMRL</sequence>
<evidence type="ECO:0000313" key="2">
    <source>
        <dbReference type="EMBL" id="WGK94545.1"/>
    </source>
</evidence>
<evidence type="ECO:0000256" key="1">
    <source>
        <dbReference type="SAM" id="Coils"/>
    </source>
</evidence>
<dbReference type="EMBL" id="CP092332">
    <property type="protein sequence ID" value="WGK94545.1"/>
    <property type="molecule type" value="Genomic_DNA"/>
</dbReference>
<evidence type="ECO:0000313" key="3">
    <source>
        <dbReference type="Proteomes" id="UP001232117"/>
    </source>
</evidence>
<protein>
    <submittedName>
        <fullName evidence="2">Uncharacterized protein</fullName>
    </submittedName>
</protein>
<feature type="coiled-coil region" evidence="1">
    <location>
        <begin position="149"/>
        <end position="176"/>
    </location>
</feature>
<proteinExistence type="predicted"/>
<dbReference type="Proteomes" id="UP001232117">
    <property type="component" value="Chromosome"/>
</dbReference>
<accession>A0ABY8N4H4</accession>
<reference evidence="2 3" key="1">
    <citation type="submission" date="2023-06" db="EMBL/GenBank/DDBJ databases">
        <title>Complete Genome Sequence of Flavobacterium keumense K3R-10.</title>
        <authorList>
            <person name="Jeong H."/>
            <person name="Jhang S.Y."/>
            <person name="Kim J.N."/>
        </authorList>
    </citation>
    <scope>NUCLEOTIDE SEQUENCE [LARGE SCALE GENOMIC DNA]</scope>
    <source>
        <strain evidence="2 3">K3R-10</strain>
    </source>
</reference>
<keyword evidence="1" id="KW-0175">Coiled coil</keyword>
<name>A0ABY8N4H4_9FLAO</name>
<organism evidence="2 3">
    <name type="scientific">Flavobacterium keumense</name>
    <dbReference type="NCBI Taxonomy" id="1306518"/>
    <lineage>
        <taxon>Bacteria</taxon>
        <taxon>Pseudomonadati</taxon>
        <taxon>Bacteroidota</taxon>
        <taxon>Flavobacteriia</taxon>
        <taxon>Flavobacteriales</taxon>
        <taxon>Flavobacteriaceae</taxon>
        <taxon>Flavobacterium</taxon>
    </lineage>
</organism>
<dbReference type="RefSeq" id="WP_264532729.1">
    <property type="nucleotide sequence ID" value="NZ_CP092332.1"/>
</dbReference>
<keyword evidence="3" id="KW-1185">Reference proteome</keyword>